<dbReference type="AlphaFoldDB" id="A0A2H5PIC9"/>
<gene>
    <name evidence="22" type="ORF">CUMW_139400</name>
</gene>
<dbReference type="CDD" id="cd14066">
    <property type="entry name" value="STKc_IRAK"/>
    <property type="match status" value="1"/>
</dbReference>
<proteinExistence type="predicted"/>
<evidence type="ECO:0000256" key="3">
    <source>
        <dbReference type="ARBA" id="ARBA00012513"/>
    </source>
</evidence>
<evidence type="ECO:0000259" key="21">
    <source>
        <dbReference type="PROSITE" id="PS50011"/>
    </source>
</evidence>
<feature type="domain" description="Protein kinase" evidence="21">
    <location>
        <begin position="881"/>
        <end position="1134"/>
    </location>
</feature>
<keyword evidence="5" id="KW-0723">Serine/threonine-protein kinase</keyword>
<keyword evidence="6" id="KW-0808">Transferase</keyword>
<evidence type="ECO:0000256" key="16">
    <source>
        <dbReference type="ARBA" id="ARBA00047899"/>
    </source>
</evidence>
<feature type="binding site" evidence="18">
    <location>
        <position position="909"/>
    </location>
    <ligand>
        <name>ATP</name>
        <dbReference type="ChEBI" id="CHEBI:30616"/>
    </ligand>
</feature>
<evidence type="ECO:0000256" key="1">
    <source>
        <dbReference type="ARBA" id="ARBA00004162"/>
    </source>
</evidence>
<keyword evidence="23" id="KW-1185">Reference proteome</keyword>
<evidence type="ECO:0000256" key="5">
    <source>
        <dbReference type="ARBA" id="ARBA00022527"/>
    </source>
</evidence>
<dbReference type="FunFam" id="3.30.200.20:FF:000542">
    <property type="entry name" value="Receptor-like serine/threonine-protein kinase At4g25390"/>
    <property type="match status" value="2"/>
</dbReference>
<evidence type="ECO:0000256" key="13">
    <source>
        <dbReference type="ARBA" id="ARBA00023136"/>
    </source>
</evidence>
<dbReference type="GO" id="GO:0005886">
    <property type="term" value="C:plasma membrane"/>
    <property type="evidence" value="ECO:0007669"/>
    <property type="project" value="UniProtKB-SubCell"/>
</dbReference>
<dbReference type="GO" id="GO:0004674">
    <property type="term" value="F:protein serine/threonine kinase activity"/>
    <property type="evidence" value="ECO:0007669"/>
    <property type="project" value="UniProtKB-KW"/>
</dbReference>
<sequence>MNMAKSLLFSFHLLLFFSTVSFIDSATNSSCPLDLSYVQTYPWDRSQCLDPDGKLCCQTLTSLVGIGLALYLRETSMFQLPNETASSSCLSDFQHNLAALSINPSLVAACFPDKYQFVTRPSSCAGIVTTKDWRKLVGPTSALDSDCKNMTGFTQCSSCVEAGYKVNSQLVSIQQNSTKCFYFAILYAAGILNDPKDEATAACILGLPLSTSGSKNSSSNDRVIKIVVALLGALLGVLLACGLIIMYRKWYKKRKRNALHEEFVRSFKDSVLPNSGARWFRESELDQATGGFSQKNLIGQGASGIVYKGTLEDGTLVAVKQITDLDTKGDEEFINEVEIISKIRHRNLLSLRGCCVSSDDEKGKRRFLVCDFMPNGSLGDHISNALTRKQLAWPQRKKIILDVAKGLAYLHYGLKPAIYHRDIKSTNILLDSEMKAKVADFGLAKQSLEGQSHLTTRVAGTYGYLAPEYALYGQLTEKSDVYSFGIVILELMSGRKVLETSNSSFLLITDWAWMLANSGKVDEIFDEFIREEGSRAVMERFVRVGILCAHVMVALRPTIADALKMLEGDIDIPTLPERPLPLTHESFKASPSRYSFLMTNERSIATSGMTSTISINSSSCPVDLSYVQTYPWDRSSCLDPNGKFCCATLLSLIGMGLAAHLRETSLFQFPNETASAFCLSELQGRLATLSINPSVVPTCFPNATQFASNTSFCAGIVTIEDWKKLVGPTSALDPACKNFSGFSQCSSCVEAGYSVNAKLLSIQPNSTKCFYFAVLYATGILNDPKDEAAVACILRLPISSSKTKNSSSNNRTIKLVIGLLGALLGFLLASGLIILYRKWNKKRKQIALHEQFVSNLQASVLPNSGAKWFHVSELEQATNGFSQNNLIGQGASGIVYKGTLRHGNLVAVKQILDLDTKGDEDFTNEVEIISKIRHRNLLSLRGCCVTSDDSSGKRRFLVYDYMPNGTLSDHLSISHKRKQLTWPQRKKIIVDVAKGIAYLHYGLKPGIYHRDIKSTNILLDSELNAKVADFGLAKQSLEGHSSFDNKSGRHIRLWDCDSLNSHEWKESTGHVNFTVSVDHMTGLGCWPKSGKVDDIFDEFIKSGRGKSSDGEVCASGNIVCSCHGGLLDPPLLMP</sequence>
<keyword evidence="15" id="KW-0325">Glycoprotein</keyword>
<dbReference type="Pfam" id="PF00069">
    <property type="entry name" value="Pkinase"/>
    <property type="match status" value="2"/>
</dbReference>
<comment type="subcellular location">
    <subcellularLocation>
        <location evidence="1">Cell membrane</location>
        <topology evidence="1">Single-pass membrane protein</topology>
    </subcellularLocation>
    <subcellularLocation>
        <location evidence="2">Membrane</location>
        <topology evidence="2">Single-pass type I membrane protein</topology>
    </subcellularLocation>
</comment>
<keyword evidence="12 19" id="KW-1133">Transmembrane helix</keyword>
<dbReference type="FunFam" id="1.10.510.10:FF:000287">
    <property type="entry name" value="probable LRR receptor-like serine/threonine-protein kinase RKF3"/>
    <property type="match status" value="1"/>
</dbReference>
<dbReference type="PANTHER" id="PTHR47989">
    <property type="entry name" value="OS01G0750732 PROTEIN"/>
    <property type="match status" value="1"/>
</dbReference>
<dbReference type="Gene3D" id="3.30.200.20">
    <property type="entry name" value="Phosphorylase Kinase, domain 1"/>
    <property type="match status" value="2"/>
</dbReference>
<dbReference type="EMBL" id="BDQV01000077">
    <property type="protein sequence ID" value="GAY52109.1"/>
    <property type="molecule type" value="Genomic_DNA"/>
</dbReference>
<evidence type="ECO:0000256" key="9">
    <source>
        <dbReference type="ARBA" id="ARBA00022741"/>
    </source>
</evidence>
<comment type="catalytic activity">
    <reaction evidence="17">
        <text>L-seryl-[protein] + ATP = O-phospho-L-seryl-[protein] + ADP + H(+)</text>
        <dbReference type="Rhea" id="RHEA:17989"/>
        <dbReference type="Rhea" id="RHEA-COMP:9863"/>
        <dbReference type="Rhea" id="RHEA-COMP:11604"/>
        <dbReference type="ChEBI" id="CHEBI:15378"/>
        <dbReference type="ChEBI" id="CHEBI:29999"/>
        <dbReference type="ChEBI" id="CHEBI:30616"/>
        <dbReference type="ChEBI" id="CHEBI:83421"/>
        <dbReference type="ChEBI" id="CHEBI:456216"/>
        <dbReference type="EC" id="2.7.11.1"/>
    </reaction>
</comment>
<feature type="chain" id="PRO_5014192766" description="non-specific serine/threonine protein kinase" evidence="20">
    <location>
        <begin position="26"/>
        <end position="1134"/>
    </location>
</feature>
<dbReference type="InterPro" id="IPR043891">
    <property type="entry name" value="SPARK"/>
</dbReference>
<accession>A0A2H5PIC9</accession>
<dbReference type="GO" id="GO:0005524">
    <property type="term" value="F:ATP binding"/>
    <property type="evidence" value="ECO:0007669"/>
    <property type="project" value="UniProtKB-UniRule"/>
</dbReference>
<evidence type="ECO:0000256" key="20">
    <source>
        <dbReference type="SAM" id="SignalP"/>
    </source>
</evidence>
<dbReference type="SUPFAM" id="SSF56112">
    <property type="entry name" value="Protein kinase-like (PK-like)"/>
    <property type="match status" value="2"/>
</dbReference>
<feature type="binding site" evidence="18">
    <location>
        <position position="320"/>
    </location>
    <ligand>
        <name>ATP</name>
        <dbReference type="ChEBI" id="CHEBI:30616"/>
    </ligand>
</feature>
<protein>
    <recommendedName>
        <fullName evidence="3">non-specific serine/threonine protein kinase</fullName>
        <ecNumber evidence="3">2.7.11.1</ecNumber>
    </recommendedName>
</protein>
<dbReference type="PROSITE" id="PS00108">
    <property type="entry name" value="PROTEIN_KINASE_ST"/>
    <property type="match status" value="2"/>
</dbReference>
<dbReference type="FunFam" id="1.10.510.10:FF:001023">
    <property type="entry name" value="Os07g0541700 protein"/>
    <property type="match status" value="1"/>
</dbReference>
<dbReference type="PROSITE" id="PS00107">
    <property type="entry name" value="PROTEIN_KINASE_ATP"/>
    <property type="match status" value="2"/>
</dbReference>
<comment type="caution">
    <text evidence="22">The sequence shown here is derived from an EMBL/GenBank/DDBJ whole genome shotgun (WGS) entry which is preliminary data.</text>
</comment>
<evidence type="ECO:0000256" key="6">
    <source>
        <dbReference type="ARBA" id="ARBA00022679"/>
    </source>
</evidence>
<dbReference type="SMART" id="SM00220">
    <property type="entry name" value="S_TKc"/>
    <property type="match status" value="2"/>
</dbReference>
<dbReference type="InterPro" id="IPR000719">
    <property type="entry name" value="Prot_kinase_dom"/>
</dbReference>
<name>A0A2H5PIC9_CITUN</name>
<keyword evidence="14" id="KW-0675">Receptor</keyword>
<dbReference type="STRING" id="55188.A0A2H5PIC9"/>
<keyword evidence="4" id="KW-1003">Cell membrane</keyword>
<feature type="domain" description="Protein kinase" evidence="21">
    <location>
        <begin position="292"/>
        <end position="553"/>
    </location>
</feature>
<keyword evidence="10" id="KW-0418">Kinase</keyword>
<evidence type="ECO:0000256" key="12">
    <source>
        <dbReference type="ARBA" id="ARBA00022989"/>
    </source>
</evidence>
<dbReference type="InterPro" id="IPR017441">
    <property type="entry name" value="Protein_kinase_ATP_BS"/>
</dbReference>
<evidence type="ECO:0000256" key="8">
    <source>
        <dbReference type="ARBA" id="ARBA00022729"/>
    </source>
</evidence>
<dbReference type="Pfam" id="PF19160">
    <property type="entry name" value="SPARK"/>
    <property type="match status" value="2"/>
</dbReference>
<dbReference type="InterPro" id="IPR011009">
    <property type="entry name" value="Kinase-like_dom_sf"/>
</dbReference>
<reference evidence="22 23" key="1">
    <citation type="journal article" date="2017" name="Front. Genet.">
        <title>Draft sequencing of the heterozygous diploid genome of Satsuma (Citrus unshiu Marc.) using a hybrid assembly approach.</title>
        <authorList>
            <person name="Shimizu T."/>
            <person name="Tanizawa Y."/>
            <person name="Mochizuki T."/>
            <person name="Nagasaki H."/>
            <person name="Yoshioka T."/>
            <person name="Toyoda A."/>
            <person name="Fujiyama A."/>
            <person name="Kaminuma E."/>
            <person name="Nakamura Y."/>
        </authorList>
    </citation>
    <scope>NUCLEOTIDE SEQUENCE [LARGE SCALE GENOMIC DNA]</scope>
    <source>
        <strain evidence="23">cv. Miyagawa wase</strain>
    </source>
</reference>
<feature type="signal peptide" evidence="20">
    <location>
        <begin position="1"/>
        <end position="25"/>
    </location>
</feature>
<evidence type="ECO:0000256" key="14">
    <source>
        <dbReference type="ARBA" id="ARBA00023170"/>
    </source>
</evidence>
<keyword evidence="13 19" id="KW-0472">Membrane</keyword>
<evidence type="ECO:0000313" key="22">
    <source>
        <dbReference type="EMBL" id="GAY52109.1"/>
    </source>
</evidence>
<keyword evidence="9 18" id="KW-0547">Nucleotide-binding</keyword>
<evidence type="ECO:0000313" key="23">
    <source>
        <dbReference type="Proteomes" id="UP000236630"/>
    </source>
</evidence>
<keyword evidence="7 19" id="KW-0812">Transmembrane</keyword>
<dbReference type="Gene3D" id="1.10.510.10">
    <property type="entry name" value="Transferase(Phosphotransferase) domain 1"/>
    <property type="match status" value="2"/>
</dbReference>
<evidence type="ECO:0000256" key="4">
    <source>
        <dbReference type="ARBA" id="ARBA00022475"/>
    </source>
</evidence>
<comment type="catalytic activity">
    <reaction evidence="16">
        <text>L-threonyl-[protein] + ATP = O-phospho-L-threonyl-[protein] + ADP + H(+)</text>
        <dbReference type="Rhea" id="RHEA:46608"/>
        <dbReference type="Rhea" id="RHEA-COMP:11060"/>
        <dbReference type="Rhea" id="RHEA-COMP:11605"/>
        <dbReference type="ChEBI" id="CHEBI:15378"/>
        <dbReference type="ChEBI" id="CHEBI:30013"/>
        <dbReference type="ChEBI" id="CHEBI:30616"/>
        <dbReference type="ChEBI" id="CHEBI:61977"/>
        <dbReference type="ChEBI" id="CHEBI:456216"/>
        <dbReference type="EC" id="2.7.11.1"/>
    </reaction>
</comment>
<dbReference type="PROSITE" id="PS50011">
    <property type="entry name" value="PROTEIN_KINASE_DOM"/>
    <property type="match status" value="2"/>
</dbReference>
<evidence type="ECO:0000256" key="18">
    <source>
        <dbReference type="PROSITE-ProRule" id="PRU10141"/>
    </source>
</evidence>
<dbReference type="InterPro" id="IPR008271">
    <property type="entry name" value="Ser/Thr_kinase_AS"/>
</dbReference>
<evidence type="ECO:0000256" key="7">
    <source>
        <dbReference type="ARBA" id="ARBA00022692"/>
    </source>
</evidence>
<organism evidence="22 23">
    <name type="scientific">Citrus unshiu</name>
    <name type="common">Satsuma mandarin</name>
    <name type="synonym">Citrus nobilis var. unshiu</name>
    <dbReference type="NCBI Taxonomy" id="55188"/>
    <lineage>
        <taxon>Eukaryota</taxon>
        <taxon>Viridiplantae</taxon>
        <taxon>Streptophyta</taxon>
        <taxon>Embryophyta</taxon>
        <taxon>Tracheophyta</taxon>
        <taxon>Spermatophyta</taxon>
        <taxon>Magnoliopsida</taxon>
        <taxon>eudicotyledons</taxon>
        <taxon>Gunneridae</taxon>
        <taxon>Pentapetalae</taxon>
        <taxon>rosids</taxon>
        <taxon>malvids</taxon>
        <taxon>Sapindales</taxon>
        <taxon>Rutaceae</taxon>
        <taxon>Aurantioideae</taxon>
        <taxon>Citrus</taxon>
    </lineage>
</organism>
<evidence type="ECO:0000256" key="15">
    <source>
        <dbReference type="ARBA" id="ARBA00023180"/>
    </source>
</evidence>
<feature type="transmembrane region" description="Helical" evidence="19">
    <location>
        <begin position="226"/>
        <end position="247"/>
    </location>
</feature>
<keyword evidence="8 20" id="KW-0732">Signal</keyword>
<dbReference type="Proteomes" id="UP000236630">
    <property type="component" value="Unassembled WGS sequence"/>
</dbReference>
<dbReference type="PANTHER" id="PTHR47989:SF62">
    <property type="entry name" value="OS05G0423500 PROTEIN"/>
    <property type="match status" value="1"/>
</dbReference>
<dbReference type="EC" id="2.7.11.1" evidence="3"/>
<evidence type="ECO:0000256" key="11">
    <source>
        <dbReference type="ARBA" id="ARBA00022840"/>
    </source>
</evidence>
<evidence type="ECO:0000256" key="19">
    <source>
        <dbReference type="SAM" id="Phobius"/>
    </source>
</evidence>
<keyword evidence="11 18" id="KW-0067">ATP-binding</keyword>
<evidence type="ECO:0000256" key="17">
    <source>
        <dbReference type="ARBA" id="ARBA00048679"/>
    </source>
</evidence>
<feature type="transmembrane region" description="Helical" evidence="19">
    <location>
        <begin position="815"/>
        <end position="836"/>
    </location>
</feature>
<evidence type="ECO:0000256" key="2">
    <source>
        <dbReference type="ARBA" id="ARBA00004479"/>
    </source>
</evidence>
<evidence type="ECO:0000256" key="10">
    <source>
        <dbReference type="ARBA" id="ARBA00022777"/>
    </source>
</evidence>